<evidence type="ECO:0000313" key="9">
    <source>
        <dbReference type="EMBL" id="BAE57024.1"/>
    </source>
</evidence>
<dbReference type="SMART" id="SM00906">
    <property type="entry name" value="Fungal_trans"/>
    <property type="match status" value="1"/>
</dbReference>
<evidence type="ECO:0000313" key="10">
    <source>
        <dbReference type="Proteomes" id="UP000006564"/>
    </source>
</evidence>
<organism evidence="9 10">
    <name type="scientific">Aspergillus oryzae (strain ATCC 42149 / RIB 40)</name>
    <name type="common">Yellow koji mold</name>
    <dbReference type="NCBI Taxonomy" id="510516"/>
    <lineage>
        <taxon>Eukaryota</taxon>
        <taxon>Fungi</taxon>
        <taxon>Dikarya</taxon>
        <taxon>Ascomycota</taxon>
        <taxon>Pezizomycotina</taxon>
        <taxon>Eurotiomycetes</taxon>
        <taxon>Eurotiomycetidae</taxon>
        <taxon>Eurotiales</taxon>
        <taxon>Aspergillaceae</taxon>
        <taxon>Aspergillus</taxon>
        <taxon>Aspergillus subgen. Circumdati</taxon>
    </lineage>
</organism>
<dbReference type="GO" id="GO:0043565">
    <property type="term" value="F:sequence-specific DNA binding"/>
    <property type="evidence" value="ECO:0007669"/>
    <property type="project" value="TreeGrafter"/>
</dbReference>
<keyword evidence="10" id="KW-1185">Reference proteome</keyword>
<feature type="domain" description="Zn(2)-C6 fungal-type" evidence="8">
    <location>
        <begin position="58"/>
        <end position="87"/>
    </location>
</feature>
<dbReference type="KEGG" id="aor:AO090001000515"/>
<dbReference type="RefSeq" id="XP_023089695.1">
    <property type="nucleotide sequence ID" value="XM_023234586.1"/>
</dbReference>
<dbReference type="GO" id="GO:0045944">
    <property type="term" value="P:positive regulation of transcription by RNA polymerase II"/>
    <property type="evidence" value="ECO:0007669"/>
    <property type="project" value="TreeGrafter"/>
</dbReference>
<evidence type="ECO:0000256" key="6">
    <source>
        <dbReference type="ARBA" id="ARBA00023242"/>
    </source>
</evidence>
<dbReference type="GO" id="GO:0005634">
    <property type="term" value="C:nucleus"/>
    <property type="evidence" value="ECO:0007669"/>
    <property type="project" value="UniProtKB-SubCell"/>
</dbReference>
<evidence type="ECO:0000259" key="8">
    <source>
        <dbReference type="PROSITE" id="PS50048"/>
    </source>
</evidence>
<name>Q2UN41_ASPOR</name>
<evidence type="ECO:0000256" key="1">
    <source>
        <dbReference type="ARBA" id="ARBA00004123"/>
    </source>
</evidence>
<dbReference type="Gene3D" id="4.10.240.10">
    <property type="entry name" value="Zn(2)-C6 fungal-type DNA-binding domain"/>
    <property type="match status" value="1"/>
</dbReference>
<dbReference type="CDD" id="cd12148">
    <property type="entry name" value="fungal_TF_MHR"/>
    <property type="match status" value="1"/>
</dbReference>
<dbReference type="CDD" id="cd00067">
    <property type="entry name" value="GAL4"/>
    <property type="match status" value="1"/>
</dbReference>
<dbReference type="EMBL" id="BA000050">
    <property type="protein sequence ID" value="BAE57024.1"/>
    <property type="molecule type" value="Genomic_DNA"/>
</dbReference>
<dbReference type="PROSITE" id="PS00463">
    <property type="entry name" value="ZN2_CY6_FUNGAL_1"/>
    <property type="match status" value="1"/>
</dbReference>
<keyword evidence="6" id="KW-0539">Nucleus</keyword>
<feature type="compositionally biased region" description="Polar residues" evidence="7">
    <location>
        <begin position="697"/>
        <end position="718"/>
    </location>
</feature>
<feature type="region of interest" description="Disordered" evidence="7">
    <location>
        <begin position="119"/>
        <end position="166"/>
    </location>
</feature>
<dbReference type="PANTHER" id="PTHR47540">
    <property type="entry name" value="THIAMINE REPRESSIBLE GENES REGULATORY PROTEIN THI5"/>
    <property type="match status" value="1"/>
</dbReference>
<dbReference type="HOGENOM" id="CLU_009239_1_0_1"/>
<dbReference type="GeneID" id="5990997"/>
<dbReference type="GO" id="GO:0000981">
    <property type="term" value="F:DNA-binding transcription factor activity, RNA polymerase II-specific"/>
    <property type="evidence" value="ECO:0007669"/>
    <property type="project" value="InterPro"/>
</dbReference>
<evidence type="ECO:0000256" key="3">
    <source>
        <dbReference type="ARBA" id="ARBA00023015"/>
    </source>
</evidence>
<dbReference type="Pfam" id="PF04082">
    <property type="entry name" value="Fungal_trans"/>
    <property type="match status" value="1"/>
</dbReference>
<protein>
    <submittedName>
        <fullName evidence="9">DNA, SC001</fullName>
    </submittedName>
</protein>
<keyword evidence="5" id="KW-0804">Transcription</keyword>
<feature type="compositionally biased region" description="Acidic residues" evidence="7">
    <location>
        <begin position="422"/>
        <end position="433"/>
    </location>
</feature>
<feature type="region of interest" description="Disordered" evidence="7">
    <location>
        <begin position="18"/>
        <end position="52"/>
    </location>
</feature>
<dbReference type="SUPFAM" id="SSF57701">
    <property type="entry name" value="Zn2/Cys6 DNA-binding domain"/>
    <property type="match status" value="1"/>
</dbReference>
<gene>
    <name evidence="9" type="ORF">AO090001000515</name>
</gene>
<feature type="compositionally biased region" description="Polar residues" evidence="7">
    <location>
        <begin position="41"/>
        <end position="52"/>
    </location>
</feature>
<evidence type="ECO:0000256" key="7">
    <source>
        <dbReference type="SAM" id="MobiDB-lite"/>
    </source>
</evidence>
<dbReference type="Pfam" id="PF00172">
    <property type="entry name" value="Zn_clus"/>
    <property type="match status" value="1"/>
</dbReference>
<dbReference type="GO" id="GO:0006351">
    <property type="term" value="P:DNA-templated transcription"/>
    <property type="evidence" value="ECO:0007669"/>
    <property type="project" value="InterPro"/>
</dbReference>
<dbReference type="GO" id="GO:0008270">
    <property type="term" value="F:zinc ion binding"/>
    <property type="evidence" value="ECO:0007669"/>
    <property type="project" value="InterPro"/>
</dbReference>
<dbReference type="Proteomes" id="UP000006564">
    <property type="component" value="Chromosome 2"/>
</dbReference>
<sequence>MATSLIRADAQPSLGNAYHARATGLGPSGSFHPGQKRKASESSLTPKPSNARQKITRACDHCKEKKTRCTGTLPCMRCTRLSLPCEYNAAYSRGLPPEPLPAPPSVAADYANQDHVLSPTYTNRSFSSQRSRRSYSRGAAGSRQQPKNGAEVSGRNSPDPVVTDFEGNYLGPASGVSFLNRVWRRLHQDEIEAVPGDLQKESSSKSTSVFMFGDRPYSDDREAGFTLPSIERARELVEIYFDFSMVTYRFLHRGTVEGWLKQVYESNICSRNPPTGPMVARTAILLIIFAVSSLHEELKPENDIDVWNGSERWYAASKYLLSLESGPPRLESVQARLGQCLYLLSSSRANECWYAFGTALQLVTALGLHRRYPAKSSKNGNTYLDREIRKRIFWSTYTLDKYLSVMFGRPRLIHEEDHDQELPDEVNDEDMSQDDARRRTGSPDCMMIASVLHYRLGRILGEVSRQLYTINPRSREPPLEVAVRLTSELEEWKRAAPPLFNSVRATSLIPPLCRQSQVLQLAYSHSIIHATRLFLLNDFTDLSRRPPVSHSTVTNHVHKCIGAAEDVMRIVDTLGKQGVLIRSFWFTHYVCFCAITVVYIYTIQQCQLSSYPDASRSMEDKTYLCSLFNLAEACQQHLAEATRKNCPSRRYSIILGELRLEARRQTGSYLRSDAPANTSQPLATTVIQGQASMVQKTANQADIPQPLPSASRSANNPETFAPPDTVEETFDFGEDFGLLDNLEGLNWWTQLDSWVRFHFYYTSMFLYLST</sequence>
<feature type="region of interest" description="Disordered" evidence="7">
    <location>
        <begin position="697"/>
        <end position="723"/>
    </location>
</feature>
<evidence type="ECO:0000256" key="2">
    <source>
        <dbReference type="ARBA" id="ARBA00022723"/>
    </source>
</evidence>
<accession>Q2UN41</accession>
<comment type="subcellular location">
    <subcellularLocation>
        <location evidence="1">Nucleus</location>
    </subcellularLocation>
</comment>
<dbReference type="EMBL" id="AP007154">
    <property type="protein sequence ID" value="BAE57024.1"/>
    <property type="molecule type" value="Genomic_DNA"/>
</dbReference>
<keyword evidence="3" id="KW-0805">Transcription regulation</keyword>
<reference evidence="9 10" key="1">
    <citation type="journal article" date="2005" name="Nature">
        <title>Genome sequencing and analysis of Aspergillus oryzae.</title>
        <authorList>
            <person name="Machida M."/>
            <person name="Asai K."/>
            <person name="Sano M."/>
            <person name="Tanaka T."/>
            <person name="Kumagai T."/>
            <person name="Terai G."/>
            <person name="Kusumoto K."/>
            <person name="Arima T."/>
            <person name="Akita O."/>
            <person name="Kashiwagi Y."/>
            <person name="Abe K."/>
            <person name="Gomi K."/>
            <person name="Horiuchi H."/>
            <person name="Kitamoto K."/>
            <person name="Kobayashi T."/>
            <person name="Takeuchi M."/>
            <person name="Denning D.W."/>
            <person name="Galagan J.E."/>
            <person name="Nierman W.C."/>
            <person name="Yu J."/>
            <person name="Archer D.B."/>
            <person name="Bennett J.W."/>
            <person name="Bhatnagar D."/>
            <person name="Cleveland T.E."/>
            <person name="Fedorova N.D."/>
            <person name="Gotoh O."/>
            <person name="Horikawa H."/>
            <person name="Hosoyama A."/>
            <person name="Ichinomiya M."/>
            <person name="Igarashi R."/>
            <person name="Iwashita K."/>
            <person name="Juvvadi P.R."/>
            <person name="Kato M."/>
            <person name="Kato Y."/>
            <person name="Kin T."/>
            <person name="Kokubun A."/>
            <person name="Maeda H."/>
            <person name="Maeyama N."/>
            <person name="Maruyama J."/>
            <person name="Nagasaki H."/>
            <person name="Nakajima T."/>
            <person name="Oda K."/>
            <person name="Okada K."/>
            <person name="Paulsen I."/>
            <person name="Sakamoto K."/>
            <person name="Sawano T."/>
            <person name="Takahashi M."/>
            <person name="Takase K."/>
            <person name="Terabayashi Y."/>
            <person name="Wortman J."/>
            <person name="Yamada O."/>
            <person name="Yamagata Y."/>
            <person name="Anazawa H."/>
            <person name="Hata Y."/>
            <person name="Koide Y."/>
            <person name="Komori T."/>
            <person name="Koyama Y."/>
            <person name="Minetoki T."/>
            <person name="Suharnan S."/>
            <person name="Tanaka A."/>
            <person name="Isono K."/>
            <person name="Kuhara S."/>
            <person name="Ogasawara N."/>
            <person name="Kikuchi H."/>
        </authorList>
    </citation>
    <scope>NUCLEOTIDE SEQUENCE [LARGE SCALE GENOMIC DNA]</scope>
    <source>
        <strain evidence="10">ATCC 42149 / RIB 40</strain>
    </source>
</reference>
<dbReference type="AlphaFoldDB" id="Q2UN41"/>
<dbReference type="PROSITE" id="PS50048">
    <property type="entry name" value="ZN2_CY6_FUNGAL_2"/>
    <property type="match status" value="1"/>
</dbReference>
<evidence type="ECO:0000256" key="5">
    <source>
        <dbReference type="ARBA" id="ARBA00023163"/>
    </source>
</evidence>
<proteinExistence type="predicted"/>
<dbReference type="InterPro" id="IPR036864">
    <property type="entry name" value="Zn2-C6_fun-type_DNA-bd_sf"/>
</dbReference>
<dbReference type="SMART" id="SM00066">
    <property type="entry name" value="GAL4"/>
    <property type="match status" value="1"/>
</dbReference>
<dbReference type="InterPro" id="IPR001138">
    <property type="entry name" value="Zn2Cys6_DnaBD"/>
</dbReference>
<dbReference type="InterPro" id="IPR051711">
    <property type="entry name" value="Stress_Response_Reg"/>
</dbReference>
<keyword evidence="4" id="KW-0238">DNA-binding</keyword>
<dbReference type="PANTHER" id="PTHR47540:SF3">
    <property type="entry name" value="ZN(II)2CYS6 TRANSCRIPTION FACTOR (EUROFUNG)"/>
    <property type="match status" value="1"/>
</dbReference>
<dbReference type="InterPro" id="IPR007219">
    <property type="entry name" value="XnlR_reg_dom"/>
</dbReference>
<evidence type="ECO:0000256" key="4">
    <source>
        <dbReference type="ARBA" id="ARBA00023125"/>
    </source>
</evidence>
<feature type="region of interest" description="Disordered" evidence="7">
    <location>
        <begin position="417"/>
        <end position="440"/>
    </location>
</feature>
<keyword evidence="2" id="KW-0479">Metal-binding</keyword>